<dbReference type="PANTHER" id="PTHR46154:SF4">
    <property type="entry name" value="UREA ACTIVE TRANSPORTER"/>
    <property type="match status" value="1"/>
</dbReference>
<accession>A0A7R8H031</accession>
<evidence type="ECO:0000256" key="3">
    <source>
        <dbReference type="ARBA" id="ARBA00022448"/>
    </source>
</evidence>
<keyword evidence="8" id="KW-1185">Reference proteome</keyword>
<reference evidence="7" key="1">
    <citation type="submission" date="2021-02" db="EMBL/GenBank/DDBJ databases">
        <authorList>
            <person name="Bekaert M."/>
        </authorList>
    </citation>
    <scope>NUCLEOTIDE SEQUENCE</scope>
    <source>
        <strain evidence="7">IoA-00</strain>
    </source>
</reference>
<dbReference type="OrthoDB" id="6378809at2759"/>
<dbReference type="Gene3D" id="1.20.1730.10">
    <property type="entry name" value="Sodium/glucose cotransporter"/>
    <property type="match status" value="2"/>
</dbReference>
<dbReference type="GO" id="GO:0015204">
    <property type="term" value="F:urea transmembrane transporter activity"/>
    <property type="evidence" value="ECO:0007669"/>
    <property type="project" value="InterPro"/>
</dbReference>
<dbReference type="InterPro" id="IPR001734">
    <property type="entry name" value="Na/solute_symporter"/>
</dbReference>
<dbReference type="GO" id="GO:0005886">
    <property type="term" value="C:plasma membrane"/>
    <property type="evidence" value="ECO:0007669"/>
    <property type="project" value="TreeGrafter"/>
</dbReference>
<dbReference type="CDD" id="cd11476">
    <property type="entry name" value="SLC5sbd_DUR3"/>
    <property type="match status" value="1"/>
</dbReference>
<organism evidence="7 8">
    <name type="scientific">Lepeophtheirus salmonis</name>
    <name type="common">Salmon louse</name>
    <name type="synonym">Caligus salmonis</name>
    <dbReference type="NCBI Taxonomy" id="72036"/>
    <lineage>
        <taxon>Eukaryota</taxon>
        <taxon>Metazoa</taxon>
        <taxon>Ecdysozoa</taxon>
        <taxon>Arthropoda</taxon>
        <taxon>Crustacea</taxon>
        <taxon>Multicrustacea</taxon>
        <taxon>Hexanauplia</taxon>
        <taxon>Copepoda</taxon>
        <taxon>Siphonostomatoida</taxon>
        <taxon>Caligidae</taxon>
        <taxon>Lepeophtheirus</taxon>
    </lineage>
</organism>
<keyword evidence="4" id="KW-0812">Transmembrane</keyword>
<dbReference type="PROSITE" id="PS50283">
    <property type="entry name" value="NA_SOLUT_SYMP_3"/>
    <property type="match status" value="1"/>
</dbReference>
<evidence type="ECO:0000256" key="4">
    <source>
        <dbReference type="ARBA" id="ARBA00022692"/>
    </source>
</evidence>
<dbReference type="InterPro" id="IPR031155">
    <property type="entry name" value="DUR"/>
</dbReference>
<dbReference type="Pfam" id="PF00474">
    <property type="entry name" value="SSF"/>
    <property type="match status" value="1"/>
</dbReference>
<dbReference type="AlphaFoldDB" id="A0A7R8H031"/>
<name>A0A7R8H031_LEPSM</name>
<sequence>MTLRSPLKWYCVSTVHRQKNPPDFKLSQSRNLANSLKPEAKIDIKMDANRRQQKEMAERALITVFKSLRFLLRQAANQLHTSTGPRRDDPDVQCRNNKDTCEQIAKDGLFRVMVDGTQNITGVEQKAIWFHHVNDNLDVHEEFVGLYELPSTSGETISKMIFDVITHLSLSIDRAANMLRQYKRCQAKVKERQPLTLNFHCASHVANLIMQHAVSDCPAVRDAIQWVNELGVLFKRSDKFKVSAYLMEHELTINLIQIHEVMLSITQLRACSGKPKGNCLIRHLGISGKANGLLDRFEKGATYLSLEVITEPIVALEQLNWSCQSRNHRAIPPKQPGTTLQAAILGIYRRYYFTDGRQARLVIVQPCYLQASWIYADLRQGTRREGHQTISGTTKGCASVTTVYVPTNNGCKDGAGGDRGFHLVCPVTSSECELSFSSLRRLKTWLRSIMTQKRLNVVAVCNSHHLLLDSISLQRLVKKFGGAHQQMRMFYSMLLSLLFLGIFLALDVRANSDFKAPTSEDLKTIKTEIHASRGEPCKVEVKLDDSYIQKYLTENMIVSSSSKSKPVRCSERVLEARRSVKEPSLGVEPTVGMGTALILFIGVGTFAVGIAYGFQMVRKHVYHDEDNLDTAFDAGGKVSIGLTATTIVSQWTWSATLLQSSTVASKYGISGPYWYAGGAAIQIILFSILSIMLKTRAPGAKTFLQVIKARFGKRTHLVFCSFAFFTNLIVMMSLTIAGTTVLNSLVKGLSPELSAMLLAAVIGGYTLIGGLGATFYVSYFNTMLIFVLIIMLVVEVFYNPYDNPNNPFGSAAAVYEYISCWKSPEGNKDESYLTFFSTGGIVFGIVNIVGNFGTVFCDQAYWQSSVAAKPLQGVWGFILGGLTWFAVPFSLATTMGLAYLGLSSAQGAPMLTDEDVAKGLTAPLVAQKLLGTTGEYSMLFLILMAVMSTGSAEKRLKGCHCQCIICGKFYRGSSSVDLCVCPSCKKCSGCHNDNLIRSQSDSLVKPPFTCSVHKDYKAYQEKLLNYKNWCIVACTLLSIPLCLFCWAVNLNLTWTYYFTGILISSSVFPIALSILWSRTTSHGAVGGIVGGCLCGMSSWLTYASQFEGNITAIGCGAMFAIGVSLLTRPKMSEEEVEMEWEKTRDIDILCPHGLKFTRETFNAWTIVSRGWGFIAATFIILVPLIQEGLAIWKQHKSNVAKIMYVKMLSLWRSRKDGMIHNKSWKMGLSVKEAQNKDWDRTRNADLNLLMSKGGPFTKSDEVNKFTQF</sequence>
<evidence type="ECO:0000313" key="8">
    <source>
        <dbReference type="Proteomes" id="UP000675881"/>
    </source>
</evidence>
<comment type="subcellular location">
    <subcellularLocation>
        <location evidence="1">Membrane</location>
        <topology evidence="1">Multi-pass membrane protein</topology>
    </subcellularLocation>
</comment>
<dbReference type="InterPro" id="IPR038377">
    <property type="entry name" value="Na/Glc_symporter_sf"/>
</dbReference>
<proteinExistence type="inferred from homology"/>
<dbReference type="Proteomes" id="UP000675881">
    <property type="component" value="Chromosome 1"/>
</dbReference>
<evidence type="ECO:0000313" key="7">
    <source>
        <dbReference type="EMBL" id="CAF2776485.1"/>
    </source>
</evidence>
<evidence type="ECO:0000256" key="2">
    <source>
        <dbReference type="ARBA" id="ARBA00006434"/>
    </source>
</evidence>
<dbReference type="SUPFAM" id="SSF53098">
    <property type="entry name" value="Ribonuclease H-like"/>
    <property type="match status" value="1"/>
</dbReference>
<comment type="similarity">
    <text evidence="2">Belongs to the sodium:solute symporter (SSF) (TC 2.A.21) family.</text>
</comment>
<dbReference type="PROSITE" id="PS00457">
    <property type="entry name" value="NA_SOLUT_SYMP_2"/>
    <property type="match status" value="1"/>
</dbReference>
<protein>
    <submittedName>
        <fullName evidence="7">DUR3</fullName>
    </submittedName>
</protein>
<dbReference type="EMBL" id="HG994580">
    <property type="protein sequence ID" value="CAF2776485.1"/>
    <property type="molecule type" value="Genomic_DNA"/>
</dbReference>
<evidence type="ECO:0000256" key="1">
    <source>
        <dbReference type="ARBA" id="ARBA00004141"/>
    </source>
</evidence>
<keyword evidence="6" id="KW-0472">Membrane</keyword>
<dbReference type="InterPro" id="IPR018212">
    <property type="entry name" value="Na/solute_symporter_CS"/>
</dbReference>
<keyword evidence="5" id="KW-1133">Transmembrane helix</keyword>
<dbReference type="InterPro" id="IPR012337">
    <property type="entry name" value="RNaseH-like_sf"/>
</dbReference>
<keyword evidence="3" id="KW-0813">Transport</keyword>
<evidence type="ECO:0000256" key="5">
    <source>
        <dbReference type="ARBA" id="ARBA00022989"/>
    </source>
</evidence>
<evidence type="ECO:0000256" key="6">
    <source>
        <dbReference type="ARBA" id="ARBA00023136"/>
    </source>
</evidence>
<dbReference type="PANTHER" id="PTHR46154">
    <property type="match status" value="1"/>
</dbReference>
<gene>
    <name evidence="7" type="ORF">LSAA_1469</name>
</gene>